<dbReference type="PROSITE" id="PS00018">
    <property type="entry name" value="EF_HAND_1"/>
    <property type="match status" value="1"/>
</dbReference>
<feature type="region of interest" description="Disordered" evidence="1">
    <location>
        <begin position="1"/>
        <end position="52"/>
    </location>
</feature>
<reference evidence="2 3" key="1">
    <citation type="submission" date="2016-10" db="EMBL/GenBank/DDBJ databases">
        <title>Genome sequence of the basidiomycete white-rot fungus Trametes pubescens.</title>
        <authorList>
            <person name="Makela M.R."/>
            <person name="Granchi Z."/>
            <person name="Peng M."/>
            <person name="De Vries R.P."/>
            <person name="Grigoriev I."/>
            <person name="Riley R."/>
            <person name="Hilden K."/>
        </authorList>
    </citation>
    <scope>NUCLEOTIDE SEQUENCE [LARGE SCALE GENOMIC DNA]</scope>
    <source>
        <strain evidence="2 3">FBCC735</strain>
    </source>
</reference>
<evidence type="ECO:0000313" key="2">
    <source>
        <dbReference type="EMBL" id="OJT15355.1"/>
    </source>
</evidence>
<dbReference type="EMBL" id="MNAD01000176">
    <property type="protein sequence ID" value="OJT15355.1"/>
    <property type="molecule type" value="Genomic_DNA"/>
</dbReference>
<dbReference type="InterPro" id="IPR018247">
    <property type="entry name" value="EF_Hand_1_Ca_BS"/>
</dbReference>
<comment type="caution">
    <text evidence="2">The sequence shown here is derived from an EMBL/GenBank/DDBJ whole genome shotgun (WGS) entry which is preliminary data.</text>
</comment>
<protein>
    <submittedName>
        <fullName evidence="2">Uncharacterized protein</fullName>
    </submittedName>
</protein>
<dbReference type="STRING" id="154538.A0A1M2W667"/>
<sequence length="956" mass="107715">MPESSGDSAAPLSATDNSAVAVAEGQSADDNENPSLASQMNNDPRLASNVDVKEQISNVSKAVAKAERRQQEAQAARVLRVANKTGEVIEKIDGAAEAAESIGAALKPVYESDPLQSVRNGINSLAESLPGLIKALDEVAKIHPFIAVAVGAFKVVVELDVKRRDNDKKISVLFLEMKDMMSVLLELRSVKDEETPGADGTPIKARLQALVQRTADDIKDCANACDAYAKKRLLVKVIKSAMWDDKLKAYMALFADRRKAFTFALEMHVGRAVDDVNRIVAGMDAKLDVILEMFAALVSPEQRQLGEIVRSRGGSAAVVADDHALEDLMRAKVSGDNHELGPEHARQQSDSLEALKAELFDSPESAVRKNFELFQRKFAMQQRELADETHGVIVHESDRVIDAVLSGPHEKIKDRDIYEIWKEMRWRGHVKTRHFILALRDYWFQKVEDWKRGESTDPRISEVDQVFLEILDVSRLQAITEAFDEDASGLITVAEVNQFTSSRPQHYTIARWFAYWTIGWQLTTTTYIDNIVDIFAKMFALLPRVRPENKKYAYEYLDNVWRPIVTFNATFNGGTGPDVIYKTFQGYADAEEQRLKQSLETAKYNIDAMDTLRLITGPGRIEKAGPTCQVLSQSKLTLIIQCLFPLLYLLLKRDLDIFRLSQKVILNKEELGDPANSLLYVLDGVQERYDGLVALFKQQNLNPQEKFKNYAFGLFEHWNSVGEFWSLQSLEKMRFTECECLEDAEDAHTVPSLSILNHPCPTDLLYCPELAQSLSSPEDESKLPDALKKILGRWNGFLRDARWPASLMISFELCASPHADLVEARTIAAYGTEYTILGQFNAEEGPTGMYTFTRVFADGKATQYFQDKLAAGDMALAGSWGTSVKRFPHRFYFSRIPQEALACRPSSKEFEANKIRALWAFALTAARGEARRKLFSWSYIKERRRRRIAYLELLLK</sequence>
<feature type="compositionally biased region" description="Polar residues" evidence="1">
    <location>
        <begin position="33"/>
        <end position="42"/>
    </location>
</feature>
<proteinExistence type="predicted"/>
<dbReference type="Proteomes" id="UP000184267">
    <property type="component" value="Unassembled WGS sequence"/>
</dbReference>
<dbReference type="OMA" id="WTISETS"/>
<accession>A0A1M2W667</accession>
<dbReference type="AlphaFoldDB" id="A0A1M2W667"/>
<dbReference type="OrthoDB" id="2122982at2759"/>
<name>A0A1M2W667_TRAPU</name>
<gene>
    <name evidence="2" type="ORF">TRAPUB_8087</name>
</gene>
<evidence type="ECO:0000256" key="1">
    <source>
        <dbReference type="SAM" id="MobiDB-lite"/>
    </source>
</evidence>
<keyword evidence="3" id="KW-1185">Reference proteome</keyword>
<organism evidence="2 3">
    <name type="scientific">Trametes pubescens</name>
    <name type="common">White-rot fungus</name>
    <dbReference type="NCBI Taxonomy" id="154538"/>
    <lineage>
        <taxon>Eukaryota</taxon>
        <taxon>Fungi</taxon>
        <taxon>Dikarya</taxon>
        <taxon>Basidiomycota</taxon>
        <taxon>Agaricomycotina</taxon>
        <taxon>Agaricomycetes</taxon>
        <taxon>Polyporales</taxon>
        <taxon>Polyporaceae</taxon>
        <taxon>Trametes</taxon>
    </lineage>
</organism>
<evidence type="ECO:0000313" key="3">
    <source>
        <dbReference type="Proteomes" id="UP000184267"/>
    </source>
</evidence>